<name>A0ABT4V9G7_9PSEU</name>
<keyword evidence="14" id="KW-0276">Fatty acid metabolism</keyword>
<dbReference type="PANTHER" id="PTHR42853">
    <property type="entry name" value="ACETYL-COENZYME A CARBOXYLASE CARBOXYL TRANSFERASE SUBUNIT ALPHA"/>
    <property type="match status" value="1"/>
</dbReference>
<evidence type="ECO:0000256" key="1">
    <source>
        <dbReference type="ARBA" id="ARBA00001947"/>
    </source>
</evidence>
<evidence type="ECO:0000256" key="6">
    <source>
        <dbReference type="ARBA" id="ARBA00011664"/>
    </source>
</evidence>
<comment type="subunit">
    <text evidence="6">Acetyl-CoA carboxylase is a heterotetramer composed of biotin carboxyl carrier protein (AccB), biotin carboxylase (AccC) and two subunits of ACCase subunit beta/alpha.</text>
</comment>
<dbReference type="InterPro" id="IPR001095">
    <property type="entry name" value="Acetyl_CoA_COase_a_su"/>
</dbReference>
<evidence type="ECO:0000256" key="14">
    <source>
        <dbReference type="ARBA" id="ARBA00022832"/>
    </source>
</evidence>
<feature type="region of interest" description="Disordered" evidence="20">
    <location>
        <begin position="210"/>
        <end position="232"/>
    </location>
</feature>
<evidence type="ECO:0000256" key="19">
    <source>
        <dbReference type="ARBA" id="ARBA00049152"/>
    </source>
</evidence>
<evidence type="ECO:0000256" key="16">
    <source>
        <dbReference type="ARBA" id="ARBA00023098"/>
    </source>
</evidence>
<evidence type="ECO:0000256" key="11">
    <source>
        <dbReference type="ARBA" id="ARBA00022679"/>
    </source>
</evidence>
<comment type="similarity">
    <text evidence="5">In the N-terminal section; belongs to the AccD/PCCB family.</text>
</comment>
<feature type="domain" description="CoA carboxyltransferase N-terminal" evidence="21">
    <location>
        <begin position="1"/>
        <end position="222"/>
    </location>
</feature>
<evidence type="ECO:0000256" key="20">
    <source>
        <dbReference type="SAM" id="MobiDB-lite"/>
    </source>
</evidence>
<protein>
    <recommendedName>
        <fullName evidence="8">Acetyl-coenzyme A carboxylase carboxyl transferase subunits beta/alpha</fullName>
        <ecNumber evidence="7">2.1.3.15</ecNumber>
    </recommendedName>
</protein>
<sequence length="428" mass="44579">GRGFEEFEPPAVRDAVDGPLGWPGYDDQRARATDRSGADESVLCGRAQVGERSAVLVAFDFAYLGGSVGEAAGARIVAAFERARELRLPVISLVASGGSRMQEGICALRQLQEIARACLLARREGIAHITVLRNPTTGGMWAALSAAADVVLAEPGAAVAFGGSRVRSAADTGEAFSAEGKLDDGQVDRIVGPAELPSVLADLVRLLQPQQSPEPAPVPKSQASAEPPATGWEAVQRARAADRPRAQSYLDAYFTTRFEISGDRVGGRDEGMLCGFGEHEGRTIAYAAQTGTANTPAGFRTAARLIRLADQLDIPVLTLVDTPGAANDAAAEQAAIGPAIAEVFTAVADAETPITTLVIGEGGSGGALALASPDRTWITADAYFAVIAPESSAAILKRDQAEVPDLATHLQLRPQDLLNHSFVQGLAP</sequence>
<proteinExistence type="inferred from homology"/>
<keyword evidence="13" id="KW-0862">Zinc</keyword>
<comment type="cofactor">
    <cofactor evidence="1">
        <name>Zn(2+)</name>
        <dbReference type="ChEBI" id="CHEBI:29105"/>
    </cofactor>
</comment>
<evidence type="ECO:0000256" key="5">
    <source>
        <dbReference type="ARBA" id="ARBA00010284"/>
    </source>
</evidence>
<keyword evidence="11" id="KW-0808">Transferase</keyword>
<gene>
    <name evidence="23" type="ORF">OU415_34610</name>
</gene>
<keyword evidence="15" id="KW-0067">ATP-binding</keyword>
<keyword evidence="12" id="KW-0547">Nucleotide-binding</keyword>
<comment type="caution">
    <text evidence="23">The sequence shown here is derived from an EMBL/GenBank/DDBJ whole genome shotgun (WGS) entry which is preliminary data.</text>
</comment>
<comment type="similarity">
    <text evidence="4">In the C-terminal section; belongs to the AccA family.</text>
</comment>
<evidence type="ECO:0000259" key="22">
    <source>
        <dbReference type="PROSITE" id="PS50989"/>
    </source>
</evidence>
<keyword evidence="10" id="KW-0444">Lipid biosynthesis</keyword>
<keyword evidence="13" id="KW-0479">Metal-binding</keyword>
<evidence type="ECO:0000256" key="12">
    <source>
        <dbReference type="ARBA" id="ARBA00022741"/>
    </source>
</evidence>
<dbReference type="PRINTS" id="PR01070">
    <property type="entry name" value="ACCCTRFRASEB"/>
</dbReference>
<evidence type="ECO:0000256" key="4">
    <source>
        <dbReference type="ARBA" id="ARBA00006276"/>
    </source>
</evidence>
<evidence type="ECO:0000313" key="23">
    <source>
        <dbReference type="EMBL" id="MDA3630606.1"/>
    </source>
</evidence>
<comment type="pathway">
    <text evidence="3">Lipid metabolism; malonyl-CoA biosynthesis; malonyl-CoA from acetyl-CoA: step 1/1.</text>
</comment>
<dbReference type="Pfam" id="PF03255">
    <property type="entry name" value="ACCA"/>
    <property type="match status" value="1"/>
</dbReference>
<keyword evidence="13" id="KW-0863">Zinc-finger</keyword>
<evidence type="ECO:0000256" key="3">
    <source>
        <dbReference type="ARBA" id="ARBA00004956"/>
    </source>
</evidence>
<evidence type="ECO:0000256" key="13">
    <source>
        <dbReference type="ARBA" id="ARBA00022771"/>
    </source>
</evidence>
<reference evidence="23 24" key="1">
    <citation type="submission" date="2022-11" db="EMBL/GenBank/DDBJ databases">
        <title>Draft genome sequence of Saccharopolyspora sp. WRP15-2 isolated from rhizosphere soils of wild rice in Thailand.</title>
        <authorList>
            <person name="Duangmal K."/>
            <person name="Kammanee S."/>
            <person name="Muangham S."/>
        </authorList>
    </citation>
    <scope>NUCLEOTIDE SEQUENCE [LARGE SCALE GENOMIC DNA]</scope>
    <source>
        <strain evidence="23 24">WRP15-2</strain>
    </source>
</reference>
<comment type="function">
    <text evidence="18">Component of the acetyl coenzyme A carboxylase (ACC) complex. Biotin carboxylase (BC) catalyzes the carboxylation of biotin on its carrier protein (BCCP) and then the CO(2) group is transferred by the transcarboxylase to acetyl-CoA to form malonyl-CoA.</text>
</comment>
<dbReference type="InterPro" id="IPR000438">
    <property type="entry name" value="Acetyl_CoA_COase_Trfase_b_su"/>
</dbReference>
<keyword evidence="17" id="KW-0275">Fatty acid biosynthesis</keyword>
<dbReference type="InterPro" id="IPR011763">
    <property type="entry name" value="COA_CT_C"/>
</dbReference>
<feature type="non-terminal residue" evidence="23">
    <location>
        <position position="1"/>
    </location>
</feature>
<evidence type="ECO:0000256" key="7">
    <source>
        <dbReference type="ARBA" id="ARBA00011883"/>
    </source>
</evidence>
<accession>A0ABT4V9G7</accession>
<evidence type="ECO:0000256" key="9">
    <source>
        <dbReference type="ARBA" id="ARBA00022490"/>
    </source>
</evidence>
<dbReference type="InterPro" id="IPR029045">
    <property type="entry name" value="ClpP/crotonase-like_dom_sf"/>
</dbReference>
<keyword evidence="9" id="KW-0963">Cytoplasm</keyword>
<comment type="subcellular location">
    <subcellularLocation>
        <location evidence="2">Cytoplasm</location>
    </subcellularLocation>
</comment>
<evidence type="ECO:0000313" key="24">
    <source>
        <dbReference type="Proteomes" id="UP001210380"/>
    </source>
</evidence>
<evidence type="ECO:0000259" key="21">
    <source>
        <dbReference type="PROSITE" id="PS50980"/>
    </source>
</evidence>
<keyword evidence="16" id="KW-0443">Lipid metabolism</keyword>
<evidence type="ECO:0000256" key="8">
    <source>
        <dbReference type="ARBA" id="ARBA00018312"/>
    </source>
</evidence>
<dbReference type="Proteomes" id="UP001210380">
    <property type="component" value="Unassembled WGS sequence"/>
</dbReference>
<dbReference type="EC" id="2.1.3.15" evidence="7"/>
<dbReference type="PROSITE" id="PS50980">
    <property type="entry name" value="COA_CT_NTER"/>
    <property type="match status" value="1"/>
</dbReference>
<feature type="domain" description="CoA carboxyltransferase C-terminal" evidence="22">
    <location>
        <begin position="217"/>
        <end position="428"/>
    </location>
</feature>
<dbReference type="PROSITE" id="PS50989">
    <property type="entry name" value="COA_CT_CTER"/>
    <property type="match status" value="1"/>
</dbReference>
<evidence type="ECO:0000256" key="10">
    <source>
        <dbReference type="ARBA" id="ARBA00022516"/>
    </source>
</evidence>
<dbReference type="SUPFAM" id="SSF52096">
    <property type="entry name" value="ClpP/crotonase"/>
    <property type="match status" value="2"/>
</dbReference>
<evidence type="ECO:0000256" key="17">
    <source>
        <dbReference type="ARBA" id="ARBA00023160"/>
    </source>
</evidence>
<dbReference type="InterPro" id="IPR011762">
    <property type="entry name" value="COA_CT_N"/>
</dbReference>
<evidence type="ECO:0000256" key="18">
    <source>
        <dbReference type="ARBA" id="ARBA00025280"/>
    </source>
</evidence>
<organism evidence="23 24">
    <name type="scientific">Saccharopolyspora oryzae</name>
    <dbReference type="NCBI Taxonomy" id="2997343"/>
    <lineage>
        <taxon>Bacteria</taxon>
        <taxon>Bacillati</taxon>
        <taxon>Actinomycetota</taxon>
        <taxon>Actinomycetes</taxon>
        <taxon>Pseudonocardiales</taxon>
        <taxon>Pseudonocardiaceae</taxon>
        <taxon>Saccharopolyspora</taxon>
    </lineage>
</organism>
<dbReference type="PANTHER" id="PTHR42853:SF3">
    <property type="entry name" value="ACETYL-COENZYME A CARBOXYLASE CARBOXYL TRANSFERASE SUBUNIT ALPHA, CHLOROPLASTIC"/>
    <property type="match status" value="1"/>
</dbReference>
<evidence type="ECO:0000256" key="15">
    <source>
        <dbReference type="ARBA" id="ARBA00022840"/>
    </source>
</evidence>
<evidence type="ECO:0000256" key="2">
    <source>
        <dbReference type="ARBA" id="ARBA00004496"/>
    </source>
</evidence>
<dbReference type="Gene3D" id="3.90.226.10">
    <property type="entry name" value="2-enoyl-CoA Hydratase, Chain A, domain 1"/>
    <property type="match status" value="2"/>
</dbReference>
<keyword evidence="24" id="KW-1185">Reference proteome</keyword>
<comment type="catalytic activity">
    <reaction evidence="19">
        <text>N(6)-carboxybiotinyl-L-lysyl-[protein] + acetyl-CoA = N(6)-biotinyl-L-lysyl-[protein] + malonyl-CoA</text>
        <dbReference type="Rhea" id="RHEA:54728"/>
        <dbReference type="Rhea" id="RHEA-COMP:10505"/>
        <dbReference type="Rhea" id="RHEA-COMP:10506"/>
        <dbReference type="ChEBI" id="CHEBI:57288"/>
        <dbReference type="ChEBI" id="CHEBI:57384"/>
        <dbReference type="ChEBI" id="CHEBI:83144"/>
        <dbReference type="ChEBI" id="CHEBI:83145"/>
        <dbReference type="EC" id="2.1.3.15"/>
    </reaction>
</comment>
<dbReference type="EMBL" id="JAQGLA010000109">
    <property type="protein sequence ID" value="MDA3630606.1"/>
    <property type="molecule type" value="Genomic_DNA"/>
</dbReference>
<dbReference type="RefSeq" id="WP_270953820.1">
    <property type="nucleotide sequence ID" value="NZ_JAQGLA010000109.1"/>
</dbReference>